<feature type="compositionally biased region" description="Basic and acidic residues" evidence="4">
    <location>
        <begin position="831"/>
        <end position="846"/>
    </location>
</feature>
<dbReference type="GO" id="GO:0006606">
    <property type="term" value="P:protein import into nucleus"/>
    <property type="evidence" value="ECO:0007669"/>
    <property type="project" value="TreeGrafter"/>
</dbReference>
<feature type="compositionally biased region" description="Low complexity" evidence="4">
    <location>
        <begin position="1266"/>
        <end position="1277"/>
    </location>
</feature>
<comment type="subcellular location">
    <subcellularLocation>
        <location evidence="1">Nucleus</location>
    </subcellularLocation>
</comment>
<comment type="caution">
    <text evidence="6">The sequence shown here is derived from an EMBL/GenBank/DDBJ whole genome shotgun (WGS) entry which is preliminary data.</text>
</comment>
<feature type="region of interest" description="Disordered" evidence="4">
    <location>
        <begin position="1483"/>
        <end position="1521"/>
    </location>
</feature>
<feature type="region of interest" description="Disordered" evidence="4">
    <location>
        <begin position="1122"/>
        <end position="1286"/>
    </location>
</feature>
<keyword evidence="7" id="KW-1185">Reference proteome</keyword>
<dbReference type="InterPro" id="IPR026054">
    <property type="entry name" value="Nucleoporin"/>
</dbReference>
<dbReference type="Gene3D" id="4.10.1060.10">
    <property type="entry name" value="Zinc finger, RanBP2-type"/>
    <property type="match status" value="1"/>
</dbReference>
<feature type="region of interest" description="Disordered" evidence="4">
    <location>
        <begin position="674"/>
        <end position="708"/>
    </location>
</feature>
<protein>
    <recommendedName>
        <fullName evidence="5">SAP domain-containing protein</fullName>
    </recommendedName>
</protein>
<dbReference type="SMART" id="SM00513">
    <property type="entry name" value="SAP"/>
    <property type="match status" value="1"/>
</dbReference>
<feature type="compositionally biased region" description="Low complexity" evidence="4">
    <location>
        <begin position="857"/>
        <end position="871"/>
    </location>
</feature>
<feature type="compositionally biased region" description="Pro residues" evidence="4">
    <location>
        <begin position="1171"/>
        <end position="1196"/>
    </location>
</feature>
<feature type="compositionally biased region" description="Polar residues" evidence="4">
    <location>
        <begin position="56"/>
        <end position="70"/>
    </location>
</feature>
<dbReference type="InterPro" id="IPR003034">
    <property type="entry name" value="SAP_dom"/>
</dbReference>
<name>A0A4D9DAR3_9STRA</name>
<dbReference type="GO" id="GO:0017056">
    <property type="term" value="F:structural constituent of nuclear pore"/>
    <property type="evidence" value="ECO:0007669"/>
    <property type="project" value="TreeGrafter"/>
</dbReference>
<feature type="region of interest" description="Disordered" evidence="4">
    <location>
        <begin position="1317"/>
        <end position="1349"/>
    </location>
</feature>
<evidence type="ECO:0000256" key="2">
    <source>
        <dbReference type="ARBA" id="ARBA00022448"/>
    </source>
</evidence>
<feature type="compositionally biased region" description="Basic and acidic residues" evidence="4">
    <location>
        <begin position="142"/>
        <end position="151"/>
    </location>
</feature>
<dbReference type="PANTHER" id="PTHR23193">
    <property type="entry name" value="NUCLEAR PORE COMPLEX PROTEIN NUP"/>
    <property type="match status" value="1"/>
</dbReference>
<feature type="compositionally biased region" description="Low complexity" evidence="4">
    <location>
        <begin position="285"/>
        <end position="304"/>
    </location>
</feature>
<evidence type="ECO:0000256" key="4">
    <source>
        <dbReference type="SAM" id="MobiDB-lite"/>
    </source>
</evidence>
<keyword evidence="2" id="KW-0813">Transport</keyword>
<feature type="region of interest" description="Disordered" evidence="4">
    <location>
        <begin position="990"/>
        <end position="1086"/>
    </location>
</feature>
<organism evidence="6 7">
    <name type="scientific">Nannochloropsis salina CCMP1776</name>
    <dbReference type="NCBI Taxonomy" id="1027361"/>
    <lineage>
        <taxon>Eukaryota</taxon>
        <taxon>Sar</taxon>
        <taxon>Stramenopiles</taxon>
        <taxon>Ochrophyta</taxon>
        <taxon>Eustigmatophyceae</taxon>
        <taxon>Eustigmatales</taxon>
        <taxon>Monodopsidaceae</taxon>
        <taxon>Microchloropsis</taxon>
        <taxon>Microchloropsis salina</taxon>
    </lineage>
</organism>
<feature type="compositionally biased region" description="Basic and acidic residues" evidence="4">
    <location>
        <begin position="1065"/>
        <end position="1076"/>
    </location>
</feature>
<dbReference type="GO" id="GO:0008139">
    <property type="term" value="F:nuclear localization sequence binding"/>
    <property type="evidence" value="ECO:0007669"/>
    <property type="project" value="TreeGrafter"/>
</dbReference>
<dbReference type="EMBL" id="SDOX01000011">
    <property type="protein sequence ID" value="TFJ85708.1"/>
    <property type="molecule type" value="Genomic_DNA"/>
</dbReference>
<dbReference type="Pfam" id="PF02037">
    <property type="entry name" value="SAP"/>
    <property type="match status" value="1"/>
</dbReference>
<dbReference type="Gene3D" id="1.10.720.30">
    <property type="entry name" value="SAP domain"/>
    <property type="match status" value="1"/>
</dbReference>
<feature type="region of interest" description="Disordered" evidence="4">
    <location>
        <begin position="932"/>
        <end position="978"/>
    </location>
</feature>
<feature type="region of interest" description="Disordered" evidence="4">
    <location>
        <begin position="331"/>
        <end position="394"/>
    </location>
</feature>
<accession>A0A4D9DAR3</accession>
<evidence type="ECO:0000313" key="7">
    <source>
        <dbReference type="Proteomes" id="UP000355283"/>
    </source>
</evidence>
<feature type="compositionally biased region" description="Basic and acidic residues" evidence="4">
    <location>
        <begin position="1011"/>
        <end position="1021"/>
    </location>
</feature>
<dbReference type="PANTHER" id="PTHR23193:SF23">
    <property type="entry name" value="NUCLEAR PORE COMPLEX PROTEIN NUP153"/>
    <property type="match status" value="1"/>
</dbReference>
<feature type="compositionally biased region" description="Polar residues" evidence="4">
    <location>
        <begin position="994"/>
        <end position="1007"/>
    </location>
</feature>
<sequence length="1521" mass="155863">MRAQDQTGPLGHDTTDESKDRRKGSIRQEHRWVRRGTEDSTQPGPVAVVVPRESSKQSPGRSPQENTRSCNDIEGDGVHLAGQPATPFQRLLKSSTSLVSSAVKGVIGLMSPWEENGRSDGDDQMLVGQESISSGEYDDVSSAERVDEAAHEAAPSMAAYEDGAVELPPPEDKAESDESYEGQPVDSITVSELKKILREKGLSYKGRKSELAERLKEWLRSQRGHRRGFSETRGTAGQAYREEGCRFSSPSDHAVTSAAVARQLVQHADEGLLRPEELPQARGSAGAARGNMRAQAAAKLPEAAEWAEDESLQGATAGEAVRLERAGLWPAHRTSRTGPQVLVRPAPRLALPSREDGDEGAGSPGSRSEGGLEEAKSSVAGSGGERGARGGERVFGVMKTLMHKKKDPSREWEQRAALPSGAFRLPSYSNGGNRVGYGTKVRGPGEAFSAVVSTLEEEMPDLAFMADPPESTGPGEGGVGVPEVLRKTHQEAALHRDAARPRFAGGQAVDKGAVRFDVGDDLGREGKPAASRFRTTPYVEKSRPVYSNGGAWSGSRSVSSGYKRSLVGVADPGRAVRRRQAPRAPSRWSDLVTRRILNSMQEQMRTPMQDARSQYVPTPLRSRALPAREVGEVSPPREGMPATELPRGGLHDRSRVSIRQEGDQALSVQPSRLLSGGQHKRRFAERARDAGEDGAEEGGLANGRGEPATFKLPRHVELPEPKPVFGVDEGVAEALATMDGDAGFDFTAPQAVHMDEEEAAEAGATMAKPQEEFIFTPPVKRRLRSRRAAAEQVHREMEGKQEEGRQALKGRAREAGEGHEQQSFLNLGPEDGSKEAETEGQKEHGRGLPTPAQRAPGLTGRALGSSSLASSKTVEDRAAMPPPPSRKVTAPTDLSTDKPATGGGWGDLQARLQKPGSWKCSGCLSNNIDAAKSKCPSCEAPKPGTENASSVAPAASTRADTVTPASISPHPGPLAADFGAITSKGFSFGGGTSEATSATPMQGSPFASTKIEQEKNSEKQGKAFSGTAAPPTFGGGGEEAADKVAPTVKPTGFSFIAPPAVTKEPSTDSAKEEAPDGGKTTAAQTAFPAISPFVFGTTDVAKEKEPPSPKLPAFAFGASTATADVGESGKEDTSKAAAPPTSTPSFTFWGAGVAGGASTSGDATFGAKGNPPVPAPDAPSVSPPGKGPEAPAPLAFPPLRFDAPKSSPGVGLLAAASSTFPAPSGSSTADKPSEKPASTFSLTSSDSSTTSFGGLKSTPSFSAVPTSLSASGSGSTTNADPSSGSLHPVFTFGSAPAPSAPPSGASSAFAFGTTAGPKAGSGGTGLGSAPSQVNGAMDMSASPGVSPGPAPAPAFGASLPSFNLGNASGASKPPLFGASSALSGGAGGFIAGLGSVTGGAAAPVGVGGVAPAFGTASAQPMFGAASNPPMSFQQAAPSPAGGMFGPSAPQGVATGGFGVSGGAPSFGGFGAAEAGIPGGGAMPGFGAPAPSTGDAFSLGASTTQQAPGHRKIIKARRPVRK</sequence>
<evidence type="ECO:0000256" key="3">
    <source>
        <dbReference type="ARBA" id="ARBA00023242"/>
    </source>
</evidence>
<feature type="region of interest" description="Disordered" evidence="4">
    <location>
        <begin position="627"/>
        <end position="651"/>
    </location>
</feature>
<feature type="compositionally biased region" description="Polar residues" evidence="4">
    <location>
        <begin position="1216"/>
        <end position="1230"/>
    </location>
</feature>
<dbReference type="GO" id="GO:0006405">
    <property type="term" value="P:RNA export from nucleus"/>
    <property type="evidence" value="ECO:0007669"/>
    <property type="project" value="TreeGrafter"/>
</dbReference>
<dbReference type="SUPFAM" id="SSF68906">
    <property type="entry name" value="SAP domain"/>
    <property type="match status" value="1"/>
</dbReference>
<evidence type="ECO:0000313" key="6">
    <source>
        <dbReference type="EMBL" id="TFJ85708.1"/>
    </source>
</evidence>
<dbReference type="GO" id="GO:0005643">
    <property type="term" value="C:nuclear pore"/>
    <property type="evidence" value="ECO:0007669"/>
    <property type="project" value="TreeGrafter"/>
</dbReference>
<feature type="compositionally biased region" description="Low complexity" evidence="4">
    <location>
        <begin position="152"/>
        <end position="161"/>
    </location>
</feature>
<feature type="compositionally biased region" description="Basic and acidic residues" evidence="4">
    <location>
        <begin position="26"/>
        <end position="38"/>
    </location>
</feature>
<dbReference type="Proteomes" id="UP000355283">
    <property type="component" value="Unassembled WGS sequence"/>
</dbReference>
<reference evidence="6 7" key="1">
    <citation type="submission" date="2019-01" db="EMBL/GenBank/DDBJ databases">
        <title>Nuclear Genome Assembly of the Microalgal Biofuel strain Nannochloropsis salina CCMP1776.</title>
        <authorList>
            <person name="Hovde B."/>
        </authorList>
    </citation>
    <scope>NUCLEOTIDE SEQUENCE [LARGE SCALE GENOMIC DNA]</scope>
    <source>
        <strain evidence="6 7">CCMP1776</strain>
    </source>
</reference>
<feature type="compositionally biased region" description="Basic and acidic residues" evidence="4">
    <location>
        <begin position="788"/>
        <end position="820"/>
    </location>
</feature>
<evidence type="ECO:0000256" key="1">
    <source>
        <dbReference type="ARBA" id="ARBA00004123"/>
    </source>
</evidence>
<feature type="region of interest" description="Disordered" evidence="4">
    <location>
        <begin position="1"/>
        <end position="82"/>
    </location>
</feature>
<gene>
    <name evidence="6" type="ORF">NSK_003214</name>
</gene>
<feature type="region of interest" description="Disordered" evidence="4">
    <location>
        <begin position="783"/>
        <end position="911"/>
    </location>
</feature>
<dbReference type="InterPro" id="IPR036361">
    <property type="entry name" value="SAP_dom_sf"/>
</dbReference>
<feature type="compositionally biased region" description="Low complexity" evidence="4">
    <location>
        <begin position="1238"/>
        <end position="1255"/>
    </location>
</feature>
<evidence type="ECO:0000259" key="5">
    <source>
        <dbReference type="PROSITE" id="PS50800"/>
    </source>
</evidence>
<feature type="compositionally biased region" description="Basic residues" evidence="4">
    <location>
        <begin position="1508"/>
        <end position="1521"/>
    </location>
</feature>
<feature type="domain" description="SAP" evidence="5">
    <location>
        <begin position="185"/>
        <end position="219"/>
    </location>
</feature>
<feature type="region of interest" description="Disordered" evidence="4">
    <location>
        <begin position="112"/>
        <end position="186"/>
    </location>
</feature>
<feature type="region of interest" description="Disordered" evidence="4">
    <location>
        <begin position="271"/>
        <end position="318"/>
    </location>
</feature>
<dbReference type="PROSITE" id="PS50800">
    <property type="entry name" value="SAP"/>
    <property type="match status" value="1"/>
</dbReference>
<keyword evidence="3" id="KW-0539">Nucleus</keyword>
<proteinExistence type="predicted"/>
<feature type="compositionally biased region" description="Low complexity" evidence="4">
    <location>
        <begin position="1156"/>
        <end position="1167"/>
    </location>
</feature>
<dbReference type="OrthoDB" id="79830at2759"/>